<name>A0A9W4TKA7_9FLAO</name>
<sequence>MFGKLNNVKPIQLLDLLIRFLCHQLTSNAKFMKKSVLIIKGYSKTAVELINDRKIIQLYIDFFCSNAGGAFNFHKEIFVLEEPDIDGINNTIHLNALDYLVVILVGHGANKDGLQIFQLQNDLFIQSGQIQFECKKQLHIIESCRDIIDFELHIKRINRLIPKYRQGGIVKMPLTREEALEKFNDAIDKCKDGVVYLFATEIDQSAYNYFFLQVLVDISIYLHEYLRNNIFFTSEIFEHAKNQVTSLSKGKQTPVKIGDGNFPFVITII</sequence>
<dbReference type="KEGG" id="fcs:TRV642_3864"/>
<organism evidence="1 2">
    <name type="scientific">Flavobacterium collinsii</name>
    <dbReference type="NCBI Taxonomy" id="1114861"/>
    <lineage>
        <taxon>Bacteria</taxon>
        <taxon>Pseudomonadati</taxon>
        <taxon>Bacteroidota</taxon>
        <taxon>Flavobacteriia</taxon>
        <taxon>Flavobacteriales</taxon>
        <taxon>Flavobacteriaceae</taxon>
        <taxon>Flavobacterium</taxon>
    </lineage>
</organism>
<evidence type="ECO:0000313" key="2">
    <source>
        <dbReference type="Proteomes" id="UP001152749"/>
    </source>
</evidence>
<gene>
    <name evidence="1" type="ORF">TRV642_3864</name>
</gene>
<evidence type="ECO:0000313" key="1">
    <source>
        <dbReference type="EMBL" id="CAI2768607.1"/>
    </source>
</evidence>
<protein>
    <submittedName>
        <fullName evidence="1">Uncharacterized protein</fullName>
    </submittedName>
</protein>
<dbReference type="AlphaFoldDB" id="A0A9W4TKA7"/>
<dbReference type="RefSeq" id="WP_263361191.1">
    <property type="nucleotide sequence ID" value="NZ_OX336425.1"/>
</dbReference>
<accession>A0A9W4TKA7</accession>
<proteinExistence type="predicted"/>
<dbReference type="EMBL" id="OX336425">
    <property type="protein sequence ID" value="CAI2768607.1"/>
    <property type="molecule type" value="Genomic_DNA"/>
</dbReference>
<reference evidence="1" key="1">
    <citation type="submission" date="2022-09" db="EMBL/GenBank/DDBJ databases">
        <authorList>
            <person name="Duchaud E."/>
        </authorList>
    </citation>
    <scope>NUCLEOTIDE SEQUENCE</scope>
    <source>
        <strain evidence="1">TRV642</strain>
    </source>
</reference>
<dbReference type="Proteomes" id="UP001152749">
    <property type="component" value="Chromosome"/>
</dbReference>